<gene>
    <name evidence="6 7" type="primary">nifW</name>
    <name evidence="7" type="ORF">DY926_09345</name>
</gene>
<name>A0A371Z088_9PROT</name>
<dbReference type="PIRSF" id="PIRSF005790">
    <property type="entry name" value="NifW"/>
    <property type="match status" value="1"/>
</dbReference>
<evidence type="ECO:0000313" key="7">
    <source>
        <dbReference type="EMBL" id="RFD19819.1"/>
    </source>
</evidence>
<comment type="function">
    <text evidence="1 6">May protect the nitrogenase Fe-Mo protein from oxidative damage.</text>
</comment>
<dbReference type="OrthoDB" id="9811868at2"/>
<dbReference type="InterPro" id="IPR004893">
    <property type="entry name" value="NifW"/>
</dbReference>
<comment type="caution">
    <text evidence="7">The sequence shown here is derived from an EMBL/GenBank/DDBJ whole genome shotgun (WGS) entry which is preliminary data.</text>
</comment>
<dbReference type="Proteomes" id="UP000262371">
    <property type="component" value="Unassembled WGS sequence"/>
</dbReference>
<comment type="subunit">
    <text evidence="3 6">Homotrimer; associates with NifD.</text>
</comment>
<dbReference type="AlphaFoldDB" id="A0A371Z088"/>
<dbReference type="Pfam" id="PF03206">
    <property type="entry name" value="NifW"/>
    <property type="match status" value="1"/>
</dbReference>
<dbReference type="NCBIfam" id="NF002009">
    <property type="entry name" value="PRK00810.1"/>
    <property type="match status" value="1"/>
</dbReference>
<keyword evidence="8" id="KW-1185">Reference proteome</keyword>
<accession>A0A371Z088</accession>
<evidence type="ECO:0000256" key="6">
    <source>
        <dbReference type="HAMAP-Rule" id="MF_00529"/>
    </source>
</evidence>
<organism evidence="7 8">
    <name type="scientific">Komagataeibacter melaceti</name>
    <dbReference type="NCBI Taxonomy" id="2766577"/>
    <lineage>
        <taxon>Bacteria</taxon>
        <taxon>Pseudomonadati</taxon>
        <taxon>Pseudomonadota</taxon>
        <taxon>Alphaproteobacteria</taxon>
        <taxon>Acetobacterales</taxon>
        <taxon>Acetobacteraceae</taxon>
        <taxon>Komagataeibacter</taxon>
    </lineage>
</organism>
<dbReference type="EMBL" id="QUWV01000071">
    <property type="protein sequence ID" value="RFD19819.1"/>
    <property type="molecule type" value="Genomic_DNA"/>
</dbReference>
<evidence type="ECO:0000256" key="3">
    <source>
        <dbReference type="ARBA" id="ARBA00011284"/>
    </source>
</evidence>
<reference evidence="7 8" key="1">
    <citation type="submission" date="2018-08" db="EMBL/GenBank/DDBJ databases">
        <title>Komagataeibacter sp. AV 382.</title>
        <authorList>
            <person name="Skraban J."/>
            <person name="Trcek J."/>
        </authorList>
    </citation>
    <scope>NUCLEOTIDE SEQUENCE [LARGE SCALE GENOMIC DNA]</scope>
    <source>
        <strain evidence="7 8">AV 382</strain>
    </source>
</reference>
<sequence>MGILDELRQLSAAEDFFRVLDVPYDPQVLNVARLHILRRMGTYLNGADIEQGGDDAACRALCRAQLQRAYDDFTRSTPITERVFKVHRDAIRPSGAFVSLSELTQSGE</sequence>
<evidence type="ECO:0000256" key="4">
    <source>
        <dbReference type="ARBA" id="ARBA00016274"/>
    </source>
</evidence>
<proteinExistence type="inferred from homology"/>
<dbReference type="RefSeq" id="WP_116703128.1">
    <property type="nucleotide sequence ID" value="NZ_QUWV01000071.1"/>
</dbReference>
<comment type="similarity">
    <text evidence="2 6">Belongs to the NifW family.</text>
</comment>
<protein>
    <recommendedName>
        <fullName evidence="4 6">Nitrogenase-stabilizing/protective protein NifW</fullName>
    </recommendedName>
</protein>
<evidence type="ECO:0000256" key="1">
    <source>
        <dbReference type="ARBA" id="ARBA00002247"/>
    </source>
</evidence>
<dbReference type="HAMAP" id="MF_00529">
    <property type="entry name" value="NifW"/>
    <property type="match status" value="1"/>
</dbReference>
<evidence type="ECO:0000313" key="8">
    <source>
        <dbReference type="Proteomes" id="UP000262371"/>
    </source>
</evidence>
<dbReference type="GO" id="GO:0009399">
    <property type="term" value="P:nitrogen fixation"/>
    <property type="evidence" value="ECO:0007669"/>
    <property type="project" value="UniProtKB-UniRule"/>
</dbReference>
<keyword evidence="5 6" id="KW-0535">Nitrogen fixation</keyword>
<evidence type="ECO:0000256" key="2">
    <source>
        <dbReference type="ARBA" id="ARBA00008351"/>
    </source>
</evidence>
<evidence type="ECO:0000256" key="5">
    <source>
        <dbReference type="ARBA" id="ARBA00023231"/>
    </source>
</evidence>